<dbReference type="PANTHER" id="PTHR11941">
    <property type="entry name" value="ENOYL-COA HYDRATASE-RELATED"/>
    <property type="match status" value="1"/>
</dbReference>
<name>A0A2R6RI38_9APHY</name>
<dbReference type="GO" id="GO:0006635">
    <property type="term" value="P:fatty acid beta-oxidation"/>
    <property type="evidence" value="ECO:0007669"/>
    <property type="project" value="TreeGrafter"/>
</dbReference>
<evidence type="ECO:0000313" key="3">
    <source>
        <dbReference type="EMBL" id="PSS29683.1"/>
    </source>
</evidence>
<dbReference type="GO" id="GO:0003824">
    <property type="term" value="F:catalytic activity"/>
    <property type="evidence" value="ECO:0007669"/>
    <property type="project" value="InterPro"/>
</dbReference>
<dbReference type="Gene3D" id="3.90.226.10">
    <property type="entry name" value="2-enoyl-CoA Hydratase, Chain A, domain 1"/>
    <property type="match status" value="2"/>
</dbReference>
<evidence type="ECO:0000256" key="1">
    <source>
        <dbReference type="ARBA" id="ARBA00005254"/>
    </source>
</evidence>
<reference evidence="3 4" key="1">
    <citation type="submission" date="2018-02" db="EMBL/GenBank/DDBJ databases">
        <title>Genome sequence of the basidiomycete white-rot fungus Phlebia centrifuga.</title>
        <authorList>
            <person name="Granchi Z."/>
            <person name="Peng M."/>
            <person name="de Vries R.P."/>
            <person name="Hilden K."/>
            <person name="Makela M.R."/>
            <person name="Grigoriev I."/>
            <person name="Riley R."/>
        </authorList>
    </citation>
    <scope>NUCLEOTIDE SEQUENCE [LARGE SCALE GENOMIC DNA]</scope>
    <source>
        <strain evidence="3 4">FBCC195</strain>
    </source>
</reference>
<comment type="similarity">
    <text evidence="1 2">Belongs to the enoyl-CoA hydratase/isomerase family.</text>
</comment>
<comment type="caution">
    <text evidence="3">The sequence shown here is derived from an EMBL/GenBank/DDBJ whole genome shotgun (WGS) entry which is preliminary data.</text>
</comment>
<sequence>MQSQIPSHSDEIKVSFPLEHVMLLTFNRPKSLNAMTPTMDSDIDTILKWFDNEPSLWWNKRAHSDKTPESELKDVELHVNGFGSISRRSSSPKPMIAAVNGGAYGGGVEILLNCDIVIASEDATLALPEVKRGVVAIMGEPAMGPQRPDIQVQRMIVVSIDRSTGEEGIMWIQRNARQTNQPW</sequence>
<dbReference type="OrthoDB" id="2139957at2759"/>
<keyword evidence="4" id="KW-1185">Reference proteome</keyword>
<accession>A0A2R6RI38</accession>
<dbReference type="Proteomes" id="UP000186601">
    <property type="component" value="Unassembled WGS sequence"/>
</dbReference>
<dbReference type="InterPro" id="IPR001753">
    <property type="entry name" value="Enoyl-CoA_hydra/iso"/>
</dbReference>
<dbReference type="AlphaFoldDB" id="A0A2R6RI38"/>
<dbReference type="PROSITE" id="PS00166">
    <property type="entry name" value="ENOYL_COA_HYDRATASE"/>
    <property type="match status" value="1"/>
</dbReference>
<proteinExistence type="inferred from homology"/>
<organism evidence="3 4">
    <name type="scientific">Hermanssonia centrifuga</name>
    <dbReference type="NCBI Taxonomy" id="98765"/>
    <lineage>
        <taxon>Eukaryota</taxon>
        <taxon>Fungi</taxon>
        <taxon>Dikarya</taxon>
        <taxon>Basidiomycota</taxon>
        <taxon>Agaricomycotina</taxon>
        <taxon>Agaricomycetes</taxon>
        <taxon>Polyporales</taxon>
        <taxon>Meruliaceae</taxon>
        <taxon>Hermanssonia</taxon>
    </lineage>
</organism>
<dbReference type="Pfam" id="PF00378">
    <property type="entry name" value="ECH_1"/>
    <property type="match status" value="1"/>
</dbReference>
<dbReference type="STRING" id="98765.A0A2R6RI38"/>
<evidence type="ECO:0000313" key="4">
    <source>
        <dbReference type="Proteomes" id="UP000186601"/>
    </source>
</evidence>
<dbReference type="SUPFAM" id="SSF52096">
    <property type="entry name" value="ClpP/crotonase"/>
    <property type="match status" value="1"/>
</dbReference>
<dbReference type="EMBL" id="MLYV02000256">
    <property type="protein sequence ID" value="PSS29683.1"/>
    <property type="molecule type" value="Genomic_DNA"/>
</dbReference>
<dbReference type="InterPro" id="IPR018376">
    <property type="entry name" value="Enoyl-CoA_hyd/isom_CS"/>
</dbReference>
<dbReference type="GO" id="GO:0005739">
    <property type="term" value="C:mitochondrion"/>
    <property type="evidence" value="ECO:0007669"/>
    <property type="project" value="TreeGrafter"/>
</dbReference>
<protein>
    <submittedName>
        <fullName evidence="3">Uncharacterized protein</fullName>
    </submittedName>
</protein>
<dbReference type="CDD" id="cd06558">
    <property type="entry name" value="crotonase-like"/>
    <property type="match status" value="1"/>
</dbReference>
<dbReference type="InterPro" id="IPR029045">
    <property type="entry name" value="ClpP/crotonase-like_dom_sf"/>
</dbReference>
<gene>
    <name evidence="3" type="ORF">PHLCEN_2v2831</name>
</gene>
<evidence type="ECO:0000256" key="2">
    <source>
        <dbReference type="RuleBase" id="RU003707"/>
    </source>
</evidence>
<dbReference type="PANTHER" id="PTHR11941:SF158">
    <property type="entry name" value="ENOYL-COA HYDRATASE (AFU_ORTHOLOGUE AFUA_2G10650)"/>
    <property type="match status" value="1"/>
</dbReference>